<proteinExistence type="predicted"/>
<dbReference type="PANTHER" id="PTHR46978:SF1">
    <property type="entry name" value="ZINC KNUCKLE (CCHC-TYPE) FAMILY PROTEIN"/>
    <property type="match status" value="1"/>
</dbReference>
<feature type="compositionally biased region" description="Basic residues" evidence="2">
    <location>
        <begin position="302"/>
        <end position="315"/>
    </location>
</feature>
<feature type="compositionally biased region" description="Basic residues" evidence="2">
    <location>
        <begin position="166"/>
        <end position="180"/>
    </location>
</feature>
<dbReference type="InterPro" id="IPR036875">
    <property type="entry name" value="Znf_CCHC_sf"/>
</dbReference>
<name>A0A7J7GBF0_CAMSI</name>
<dbReference type="EMBL" id="JACBKZ010000012">
    <property type="protein sequence ID" value="KAF5938073.1"/>
    <property type="molecule type" value="Genomic_DNA"/>
</dbReference>
<dbReference type="PANTHER" id="PTHR46978">
    <property type="entry name" value="ZINC KNUCKLE (CCHC-TYPE) FAMILY PROTEIN"/>
    <property type="match status" value="1"/>
</dbReference>
<evidence type="ECO:0000313" key="5">
    <source>
        <dbReference type="Proteomes" id="UP000593564"/>
    </source>
</evidence>
<comment type="caution">
    <text evidence="4">The sequence shown here is derived from an EMBL/GenBank/DDBJ whole genome shotgun (WGS) entry which is preliminary data.</text>
</comment>
<feature type="region of interest" description="Disordered" evidence="2">
    <location>
        <begin position="166"/>
        <end position="200"/>
    </location>
</feature>
<dbReference type="InterPro" id="IPR001878">
    <property type="entry name" value="Znf_CCHC"/>
</dbReference>
<keyword evidence="1" id="KW-0862">Zinc</keyword>
<sequence length="663" mass="75751">MDRREMDGRHVSRADEHRVLSDLSAFPNVAAMLAFDQIWKKNRTKKKKRKIDQIHTEQHHKKPGQMQVTEGSKLHEVVILSDDSDGDVVKNNQNCKMGGEEIMQSVEVKRMRESGQEEEEKNNNVGVGIVNPKVSNVHISKVDEYQMLADLTNFPNLSSTLAFKATRRKNRKKKKNKKRKIEVGVQNDTEQHHQKPGQMQVTEGANLQQLVILSDDSDFDVTKKFDSCKMDNKETMQSIEAERIRESSKEEEERRNNVGVGIANDKVRNGHISKMEEYQMLADLTNFPNLASMLAFEATWRKNRKKKKKNKKRKLEIRAQNDKEQHHQKPEQVATTKAPNLQELVTLPDSSENRGIKNGQSYEINHEDTIELREGKKQNNSNNEEEVKDHKVSNAHVSKADEYKMLMDLTDFPNLAALLAFEATQRNNGTKKKKNKKRKIEFKVPNNMADVAKEETHTNTCKAIETTKAFKVDDNPSSFVIADLYLSNSQEDTVNAVEEDKQADSSREMIPYLPKPVKSMDEIVPRKLLCRPRYFNHPESSRVMATAVTHKMQKKKKPCFICAGLNHNATHCKQVIDCSVCSGRGHLANDCPEKYAIKDESSKFCLRCGDSGHDLFSCSSDYSYDDLKEIRCFVCKAFGHLCCVDYVVKDQGCRMGDSEISQP</sequence>
<dbReference type="SUPFAM" id="SSF57756">
    <property type="entry name" value="Retrovirus zinc finger-like domains"/>
    <property type="match status" value="1"/>
</dbReference>
<dbReference type="AlphaFoldDB" id="A0A7J7GBF0"/>
<dbReference type="SMART" id="SM00343">
    <property type="entry name" value="ZnF_C2HC"/>
    <property type="match status" value="3"/>
</dbReference>
<keyword evidence="1" id="KW-0479">Metal-binding</keyword>
<dbReference type="Gene3D" id="4.10.60.10">
    <property type="entry name" value="Zinc finger, CCHC-type"/>
    <property type="match status" value="1"/>
</dbReference>
<feature type="compositionally biased region" description="Basic and acidic residues" evidence="2">
    <location>
        <begin position="385"/>
        <end position="394"/>
    </location>
</feature>
<organism evidence="4 5">
    <name type="scientific">Camellia sinensis</name>
    <name type="common">Tea plant</name>
    <name type="synonym">Thea sinensis</name>
    <dbReference type="NCBI Taxonomy" id="4442"/>
    <lineage>
        <taxon>Eukaryota</taxon>
        <taxon>Viridiplantae</taxon>
        <taxon>Streptophyta</taxon>
        <taxon>Embryophyta</taxon>
        <taxon>Tracheophyta</taxon>
        <taxon>Spermatophyta</taxon>
        <taxon>Magnoliopsida</taxon>
        <taxon>eudicotyledons</taxon>
        <taxon>Gunneridae</taxon>
        <taxon>Pentapetalae</taxon>
        <taxon>asterids</taxon>
        <taxon>Ericales</taxon>
        <taxon>Theaceae</taxon>
        <taxon>Camellia</taxon>
    </lineage>
</organism>
<dbReference type="Proteomes" id="UP000593564">
    <property type="component" value="Unassembled WGS sequence"/>
</dbReference>
<feature type="region of interest" description="Disordered" evidence="2">
    <location>
        <begin position="44"/>
        <end position="66"/>
    </location>
</feature>
<dbReference type="GO" id="GO:0003676">
    <property type="term" value="F:nucleic acid binding"/>
    <property type="evidence" value="ECO:0007669"/>
    <property type="project" value="InterPro"/>
</dbReference>
<keyword evidence="1" id="KW-0863">Zinc-finger</keyword>
<protein>
    <recommendedName>
        <fullName evidence="3">CCHC-type domain-containing protein</fullName>
    </recommendedName>
</protein>
<evidence type="ECO:0000256" key="1">
    <source>
        <dbReference type="PROSITE-ProRule" id="PRU00047"/>
    </source>
</evidence>
<feature type="compositionally biased region" description="Basic and acidic residues" evidence="2">
    <location>
        <begin position="316"/>
        <end position="330"/>
    </location>
</feature>
<feature type="compositionally biased region" description="Basic and acidic residues" evidence="2">
    <location>
        <begin position="364"/>
        <end position="377"/>
    </location>
</feature>
<feature type="domain" description="CCHC-type" evidence="3">
    <location>
        <begin position="578"/>
        <end position="593"/>
    </location>
</feature>
<accession>A0A7J7GBF0</accession>
<dbReference type="GO" id="GO:0008270">
    <property type="term" value="F:zinc ion binding"/>
    <property type="evidence" value="ECO:0007669"/>
    <property type="project" value="UniProtKB-KW"/>
</dbReference>
<dbReference type="PROSITE" id="PS50158">
    <property type="entry name" value="ZF_CCHC"/>
    <property type="match status" value="1"/>
</dbReference>
<reference evidence="4 5" key="2">
    <citation type="submission" date="2020-07" db="EMBL/GenBank/DDBJ databases">
        <title>Genome assembly of wild tea tree DASZ reveals pedigree and selection history of tea varieties.</title>
        <authorList>
            <person name="Zhang W."/>
        </authorList>
    </citation>
    <scope>NUCLEOTIDE SEQUENCE [LARGE SCALE GENOMIC DNA]</scope>
    <source>
        <strain evidence="5">cv. G240</strain>
        <tissue evidence="4">Leaf</tissue>
    </source>
</reference>
<feature type="region of interest" description="Disordered" evidence="2">
    <location>
        <begin position="302"/>
        <end position="394"/>
    </location>
</feature>
<keyword evidence="5" id="KW-1185">Reference proteome</keyword>
<reference evidence="5" key="1">
    <citation type="journal article" date="2020" name="Nat. Commun.">
        <title>Genome assembly of wild tea tree DASZ reveals pedigree and selection history of tea varieties.</title>
        <authorList>
            <person name="Zhang W."/>
            <person name="Zhang Y."/>
            <person name="Qiu H."/>
            <person name="Guo Y."/>
            <person name="Wan H."/>
            <person name="Zhang X."/>
            <person name="Scossa F."/>
            <person name="Alseekh S."/>
            <person name="Zhang Q."/>
            <person name="Wang P."/>
            <person name="Xu L."/>
            <person name="Schmidt M.H."/>
            <person name="Jia X."/>
            <person name="Li D."/>
            <person name="Zhu A."/>
            <person name="Guo F."/>
            <person name="Chen W."/>
            <person name="Ni D."/>
            <person name="Usadel B."/>
            <person name="Fernie A.R."/>
            <person name="Wen W."/>
        </authorList>
    </citation>
    <scope>NUCLEOTIDE SEQUENCE [LARGE SCALE GENOMIC DNA]</scope>
    <source>
        <strain evidence="5">cv. G240</strain>
    </source>
</reference>
<evidence type="ECO:0000256" key="2">
    <source>
        <dbReference type="SAM" id="MobiDB-lite"/>
    </source>
</evidence>
<evidence type="ECO:0000313" key="4">
    <source>
        <dbReference type="EMBL" id="KAF5938073.1"/>
    </source>
</evidence>
<evidence type="ECO:0000259" key="3">
    <source>
        <dbReference type="PROSITE" id="PS50158"/>
    </source>
</evidence>
<gene>
    <name evidence="4" type="ORF">HYC85_025579</name>
</gene>